<dbReference type="SUPFAM" id="SSF54171">
    <property type="entry name" value="DNA-binding domain"/>
    <property type="match status" value="1"/>
</dbReference>
<keyword evidence="2" id="KW-0805">Transcription regulation</keyword>
<dbReference type="InterPro" id="IPR001471">
    <property type="entry name" value="AP2/ERF_dom"/>
</dbReference>
<feature type="compositionally biased region" description="Basic and acidic residues" evidence="6">
    <location>
        <begin position="88"/>
        <end position="99"/>
    </location>
</feature>
<dbReference type="AlphaFoldDB" id="A0AAD8PGW1"/>
<dbReference type="InterPro" id="IPR016177">
    <property type="entry name" value="DNA-bd_dom_sf"/>
</dbReference>
<evidence type="ECO:0000256" key="4">
    <source>
        <dbReference type="ARBA" id="ARBA00023163"/>
    </source>
</evidence>
<accession>A0AAD8PGW1</accession>
<reference evidence="8" key="1">
    <citation type="submission" date="2023-07" db="EMBL/GenBank/DDBJ databases">
        <title>A chromosome-level genome assembly of Lolium multiflorum.</title>
        <authorList>
            <person name="Chen Y."/>
            <person name="Copetti D."/>
            <person name="Kolliker R."/>
            <person name="Studer B."/>
        </authorList>
    </citation>
    <scope>NUCLEOTIDE SEQUENCE</scope>
    <source>
        <strain evidence="8">02402/16</strain>
        <tissue evidence="8">Leaf</tissue>
    </source>
</reference>
<feature type="domain" description="AP2/ERF" evidence="7">
    <location>
        <begin position="17"/>
        <end position="56"/>
    </location>
</feature>
<dbReference type="GO" id="GO:0005634">
    <property type="term" value="C:nucleus"/>
    <property type="evidence" value="ECO:0007669"/>
    <property type="project" value="UniProtKB-SubCell"/>
</dbReference>
<dbReference type="GO" id="GO:0003677">
    <property type="term" value="F:DNA binding"/>
    <property type="evidence" value="ECO:0007669"/>
    <property type="project" value="UniProtKB-KW"/>
</dbReference>
<evidence type="ECO:0000256" key="6">
    <source>
        <dbReference type="SAM" id="MobiDB-lite"/>
    </source>
</evidence>
<evidence type="ECO:0000256" key="1">
    <source>
        <dbReference type="ARBA" id="ARBA00004123"/>
    </source>
</evidence>
<gene>
    <name evidence="8" type="ORF">QYE76_037609</name>
</gene>
<keyword evidence="4" id="KW-0804">Transcription</keyword>
<organism evidence="8 9">
    <name type="scientific">Lolium multiflorum</name>
    <name type="common">Italian ryegrass</name>
    <name type="synonym">Lolium perenne subsp. multiflorum</name>
    <dbReference type="NCBI Taxonomy" id="4521"/>
    <lineage>
        <taxon>Eukaryota</taxon>
        <taxon>Viridiplantae</taxon>
        <taxon>Streptophyta</taxon>
        <taxon>Embryophyta</taxon>
        <taxon>Tracheophyta</taxon>
        <taxon>Spermatophyta</taxon>
        <taxon>Magnoliopsida</taxon>
        <taxon>Liliopsida</taxon>
        <taxon>Poales</taxon>
        <taxon>Poaceae</taxon>
        <taxon>BOP clade</taxon>
        <taxon>Pooideae</taxon>
        <taxon>Poodae</taxon>
        <taxon>Poeae</taxon>
        <taxon>Poeae Chloroplast Group 2 (Poeae type)</taxon>
        <taxon>Loliodinae</taxon>
        <taxon>Loliinae</taxon>
        <taxon>Lolium</taxon>
    </lineage>
</organism>
<protein>
    <recommendedName>
        <fullName evidence="7">AP2/ERF domain-containing protein</fullName>
    </recommendedName>
</protein>
<evidence type="ECO:0000256" key="3">
    <source>
        <dbReference type="ARBA" id="ARBA00023125"/>
    </source>
</evidence>
<proteinExistence type="predicted"/>
<dbReference type="EMBL" id="JAUUTY010001863">
    <property type="protein sequence ID" value="KAK1551498.1"/>
    <property type="molecule type" value="Genomic_DNA"/>
</dbReference>
<comment type="caution">
    <text evidence="8">The sequence shown here is derived from an EMBL/GenBank/DDBJ whole genome shotgun (WGS) entry which is preliminary data.</text>
</comment>
<keyword evidence="5" id="KW-0539">Nucleus</keyword>
<sequence length="99" mass="10842">MPRLASSSRYCRVSGTGYRGVRARPKGTYYAEIRDGGERIGLGTYETVGGKTPEHDDDNDSTSTPLTWAGGWDVPLRSTAPWRQRLGKGREPKPAHAGH</sequence>
<evidence type="ECO:0000259" key="7">
    <source>
        <dbReference type="PROSITE" id="PS51032"/>
    </source>
</evidence>
<dbReference type="Gene3D" id="3.30.730.10">
    <property type="entry name" value="AP2/ERF domain"/>
    <property type="match status" value="1"/>
</dbReference>
<evidence type="ECO:0000313" key="8">
    <source>
        <dbReference type="EMBL" id="KAK1551498.1"/>
    </source>
</evidence>
<evidence type="ECO:0000256" key="2">
    <source>
        <dbReference type="ARBA" id="ARBA00023015"/>
    </source>
</evidence>
<feature type="region of interest" description="Disordered" evidence="6">
    <location>
        <begin position="44"/>
        <end position="99"/>
    </location>
</feature>
<comment type="subcellular location">
    <subcellularLocation>
        <location evidence="1">Nucleus</location>
    </subcellularLocation>
</comment>
<dbReference type="GO" id="GO:0003700">
    <property type="term" value="F:DNA-binding transcription factor activity"/>
    <property type="evidence" value="ECO:0007669"/>
    <property type="project" value="InterPro"/>
</dbReference>
<dbReference type="Proteomes" id="UP001231189">
    <property type="component" value="Unassembled WGS sequence"/>
</dbReference>
<dbReference type="PROSITE" id="PS51032">
    <property type="entry name" value="AP2_ERF"/>
    <property type="match status" value="1"/>
</dbReference>
<evidence type="ECO:0000313" key="9">
    <source>
        <dbReference type="Proteomes" id="UP001231189"/>
    </source>
</evidence>
<keyword evidence="9" id="KW-1185">Reference proteome</keyword>
<evidence type="ECO:0000256" key="5">
    <source>
        <dbReference type="ARBA" id="ARBA00023242"/>
    </source>
</evidence>
<keyword evidence="3" id="KW-0238">DNA-binding</keyword>
<dbReference type="InterPro" id="IPR036955">
    <property type="entry name" value="AP2/ERF_dom_sf"/>
</dbReference>
<name>A0AAD8PGW1_LOLMU</name>